<dbReference type="AlphaFoldDB" id="A0A3M7P9T3"/>
<reference evidence="1 2" key="1">
    <citation type="journal article" date="2018" name="Sci. Rep.">
        <title>Genomic signatures of local adaptation to the degree of environmental predictability in rotifers.</title>
        <authorList>
            <person name="Franch-Gras L."/>
            <person name="Hahn C."/>
            <person name="Garcia-Roger E.M."/>
            <person name="Carmona M.J."/>
            <person name="Serra M."/>
            <person name="Gomez A."/>
        </authorList>
    </citation>
    <scope>NUCLEOTIDE SEQUENCE [LARGE SCALE GENOMIC DNA]</scope>
    <source>
        <strain evidence="1">HYR1</strain>
    </source>
</reference>
<gene>
    <name evidence="1" type="ORF">BpHYR1_046372</name>
</gene>
<keyword evidence="2" id="KW-1185">Reference proteome</keyword>
<evidence type="ECO:0000313" key="1">
    <source>
        <dbReference type="EMBL" id="RMZ95818.1"/>
    </source>
</evidence>
<organism evidence="1 2">
    <name type="scientific">Brachionus plicatilis</name>
    <name type="common">Marine rotifer</name>
    <name type="synonym">Brachionus muelleri</name>
    <dbReference type="NCBI Taxonomy" id="10195"/>
    <lineage>
        <taxon>Eukaryota</taxon>
        <taxon>Metazoa</taxon>
        <taxon>Spiralia</taxon>
        <taxon>Gnathifera</taxon>
        <taxon>Rotifera</taxon>
        <taxon>Eurotatoria</taxon>
        <taxon>Monogononta</taxon>
        <taxon>Pseudotrocha</taxon>
        <taxon>Ploima</taxon>
        <taxon>Brachionidae</taxon>
        <taxon>Brachionus</taxon>
    </lineage>
</organism>
<sequence length="66" mass="7599">MSFLEKNSAFFLTKGTKKCEKRDVICDVRYLGIGVILNRLQHEFFAVPDLYNRIPSSAKTLQFSVN</sequence>
<proteinExistence type="predicted"/>
<name>A0A3M7P9T3_BRAPC</name>
<accession>A0A3M7P9T3</accession>
<protein>
    <submittedName>
        <fullName evidence="1">Uncharacterized protein</fullName>
    </submittedName>
</protein>
<evidence type="ECO:0000313" key="2">
    <source>
        <dbReference type="Proteomes" id="UP000276133"/>
    </source>
</evidence>
<comment type="caution">
    <text evidence="1">The sequence shown here is derived from an EMBL/GenBank/DDBJ whole genome shotgun (WGS) entry which is preliminary data.</text>
</comment>
<dbReference type="EMBL" id="REGN01012333">
    <property type="protein sequence ID" value="RMZ95818.1"/>
    <property type="molecule type" value="Genomic_DNA"/>
</dbReference>
<dbReference type="Proteomes" id="UP000276133">
    <property type="component" value="Unassembled WGS sequence"/>
</dbReference>